<dbReference type="EC" id="2.7.13.3" evidence="2"/>
<dbReference type="EMBL" id="QYUL01000001">
    <property type="protein sequence ID" value="RJF83853.1"/>
    <property type="molecule type" value="Genomic_DNA"/>
</dbReference>
<keyword evidence="4" id="KW-0808">Transferase</keyword>
<evidence type="ECO:0000256" key="1">
    <source>
        <dbReference type="ARBA" id="ARBA00000085"/>
    </source>
</evidence>
<dbReference type="SUPFAM" id="SSF55785">
    <property type="entry name" value="PYP-like sensor domain (PAS domain)"/>
    <property type="match status" value="1"/>
</dbReference>
<accession>A0A418W1D7</accession>
<evidence type="ECO:0000256" key="4">
    <source>
        <dbReference type="ARBA" id="ARBA00022679"/>
    </source>
</evidence>
<dbReference type="Gene3D" id="1.10.287.130">
    <property type="match status" value="1"/>
</dbReference>
<dbReference type="InterPro" id="IPR013767">
    <property type="entry name" value="PAS_fold"/>
</dbReference>
<dbReference type="InterPro" id="IPR000014">
    <property type="entry name" value="PAS"/>
</dbReference>
<dbReference type="SMART" id="SM00387">
    <property type="entry name" value="HATPase_c"/>
    <property type="match status" value="1"/>
</dbReference>
<evidence type="ECO:0000256" key="3">
    <source>
        <dbReference type="ARBA" id="ARBA00022553"/>
    </source>
</evidence>
<keyword evidence="8" id="KW-0902">Two-component regulatory system</keyword>
<gene>
    <name evidence="11" type="ORF">D3877_04300</name>
</gene>
<evidence type="ECO:0000256" key="5">
    <source>
        <dbReference type="ARBA" id="ARBA00022741"/>
    </source>
</evidence>
<dbReference type="GO" id="GO:0005524">
    <property type="term" value="F:ATP binding"/>
    <property type="evidence" value="ECO:0007669"/>
    <property type="project" value="UniProtKB-KW"/>
</dbReference>
<dbReference type="RefSeq" id="WP_119829494.1">
    <property type="nucleotide sequence ID" value="NZ_QYUL01000001.1"/>
</dbReference>
<keyword evidence="3" id="KW-0597">Phosphoprotein</keyword>
<comment type="catalytic activity">
    <reaction evidence="1">
        <text>ATP + protein L-histidine = ADP + protein N-phospho-L-histidine.</text>
        <dbReference type="EC" id="2.7.13.3"/>
    </reaction>
</comment>
<dbReference type="CDD" id="cd00082">
    <property type="entry name" value="HisKA"/>
    <property type="match status" value="1"/>
</dbReference>
<evidence type="ECO:0000256" key="8">
    <source>
        <dbReference type="ARBA" id="ARBA00023012"/>
    </source>
</evidence>
<dbReference type="SMART" id="SM00388">
    <property type="entry name" value="HisKA"/>
    <property type="match status" value="1"/>
</dbReference>
<reference evidence="11 12" key="1">
    <citation type="submission" date="2018-09" db="EMBL/GenBank/DDBJ databases">
        <authorList>
            <person name="Zhu H."/>
        </authorList>
    </citation>
    <scope>NUCLEOTIDE SEQUENCE [LARGE SCALE GENOMIC DNA]</scope>
    <source>
        <strain evidence="11 12">K2W22B-5</strain>
    </source>
</reference>
<comment type="caution">
    <text evidence="11">The sequence shown here is derived from an EMBL/GenBank/DDBJ whole genome shotgun (WGS) entry which is preliminary data.</text>
</comment>
<dbReference type="InterPro" id="IPR035965">
    <property type="entry name" value="PAS-like_dom_sf"/>
</dbReference>
<dbReference type="OrthoDB" id="9789238at2"/>
<dbReference type="PROSITE" id="PS50109">
    <property type="entry name" value="HIS_KIN"/>
    <property type="match status" value="1"/>
</dbReference>
<dbReference type="Pfam" id="PF00512">
    <property type="entry name" value="HisKA"/>
    <property type="match status" value="1"/>
</dbReference>
<dbReference type="Pfam" id="PF00989">
    <property type="entry name" value="PAS"/>
    <property type="match status" value="1"/>
</dbReference>
<evidence type="ECO:0000256" key="7">
    <source>
        <dbReference type="ARBA" id="ARBA00022840"/>
    </source>
</evidence>
<keyword evidence="12" id="KW-1185">Reference proteome</keyword>
<dbReference type="AlphaFoldDB" id="A0A418W1D7"/>
<dbReference type="Proteomes" id="UP000283458">
    <property type="component" value="Unassembled WGS sequence"/>
</dbReference>
<name>A0A418W1D7_9PROT</name>
<evidence type="ECO:0000313" key="11">
    <source>
        <dbReference type="EMBL" id="RJF83853.1"/>
    </source>
</evidence>
<dbReference type="InterPro" id="IPR005467">
    <property type="entry name" value="His_kinase_dom"/>
</dbReference>
<dbReference type="GO" id="GO:0000155">
    <property type="term" value="F:phosphorelay sensor kinase activity"/>
    <property type="evidence" value="ECO:0007669"/>
    <property type="project" value="InterPro"/>
</dbReference>
<dbReference type="SMART" id="SM00091">
    <property type="entry name" value="PAS"/>
    <property type="match status" value="1"/>
</dbReference>
<keyword evidence="6" id="KW-0418">Kinase</keyword>
<dbReference type="SUPFAM" id="SSF47384">
    <property type="entry name" value="Homodimeric domain of signal transducing histidine kinase"/>
    <property type="match status" value="1"/>
</dbReference>
<dbReference type="PANTHER" id="PTHR43065">
    <property type="entry name" value="SENSOR HISTIDINE KINASE"/>
    <property type="match status" value="1"/>
</dbReference>
<proteinExistence type="predicted"/>
<evidence type="ECO:0000256" key="2">
    <source>
        <dbReference type="ARBA" id="ARBA00012438"/>
    </source>
</evidence>
<dbReference type="Gene3D" id="3.30.450.20">
    <property type="entry name" value="PAS domain"/>
    <property type="match status" value="1"/>
</dbReference>
<feature type="region of interest" description="Disordered" evidence="9">
    <location>
        <begin position="1"/>
        <end position="24"/>
    </location>
</feature>
<dbReference type="Gene3D" id="3.30.565.10">
    <property type="entry name" value="Histidine kinase-like ATPase, C-terminal domain"/>
    <property type="match status" value="1"/>
</dbReference>
<dbReference type="SUPFAM" id="SSF55874">
    <property type="entry name" value="ATPase domain of HSP90 chaperone/DNA topoisomerase II/histidine kinase"/>
    <property type="match status" value="1"/>
</dbReference>
<sequence length="394" mass="43067">MDPVPTGAPTRSRNRTRAGNPRAPRIDASVVLNTLPDPVLVVDAANEIRFVNLEAQEFFDLSFSSMDGMPLAELLPADSPVVGLIEQVRRGNRRVSQEGVIIDTPRIGPHHVTVQVASMGDPPDHVLLTVHERSIARKIDNSLTHRHAARSVTAMASMLAHEVKNPLSGIRGAAQLLEENADEQDRVLTRLICDEADRIVALVNRMEVFSDERPLERADVNIHTVLEHVRNVAQSGFARKIRFVERYDPSLPAVYGNRDQLVQVFLNLIKNAAEAAPESGGEITLSTSYQQGVRMALPGGDTRLHLPLLVSVQDNGDGIPEDLRSNLFDPFVTSKVNGTGLGLALVAKLIGDHGGTIEFDSQPRRTVFKVSLPMYDDSQISHNVSLVRGGRGGR</sequence>
<dbReference type="InterPro" id="IPR036890">
    <property type="entry name" value="HATPase_C_sf"/>
</dbReference>
<dbReference type="PANTHER" id="PTHR43065:SF10">
    <property type="entry name" value="PEROXIDE STRESS-ACTIVATED HISTIDINE KINASE MAK3"/>
    <property type="match status" value="1"/>
</dbReference>
<dbReference type="InterPro" id="IPR036097">
    <property type="entry name" value="HisK_dim/P_sf"/>
</dbReference>
<dbReference type="PRINTS" id="PR00344">
    <property type="entry name" value="BCTRLSENSOR"/>
</dbReference>
<keyword evidence="7" id="KW-0067">ATP-binding</keyword>
<dbReference type="Pfam" id="PF02518">
    <property type="entry name" value="HATPase_c"/>
    <property type="match status" value="1"/>
</dbReference>
<keyword evidence="5" id="KW-0547">Nucleotide-binding</keyword>
<evidence type="ECO:0000313" key="12">
    <source>
        <dbReference type="Proteomes" id="UP000283458"/>
    </source>
</evidence>
<evidence type="ECO:0000256" key="9">
    <source>
        <dbReference type="SAM" id="MobiDB-lite"/>
    </source>
</evidence>
<dbReference type="InterPro" id="IPR004358">
    <property type="entry name" value="Sig_transdc_His_kin-like_C"/>
</dbReference>
<evidence type="ECO:0000256" key="6">
    <source>
        <dbReference type="ARBA" id="ARBA00022777"/>
    </source>
</evidence>
<dbReference type="GO" id="GO:0006355">
    <property type="term" value="P:regulation of DNA-templated transcription"/>
    <property type="evidence" value="ECO:0007669"/>
    <property type="project" value="InterPro"/>
</dbReference>
<evidence type="ECO:0000259" key="10">
    <source>
        <dbReference type="PROSITE" id="PS50109"/>
    </source>
</evidence>
<protein>
    <recommendedName>
        <fullName evidence="2">histidine kinase</fullName>
        <ecNumber evidence="2">2.7.13.3</ecNumber>
    </recommendedName>
</protein>
<dbReference type="InterPro" id="IPR003661">
    <property type="entry name" value="HisK_dim/P_dom"/>
</dbReference>
<organism evidence="11 12">
    <name type="scientific">Azospirillum cavernae</name>
    <dbReference type="NCBI Taxonomy" id="2320860"/>
    <lineage>
        <taxon>Bacteria</taxon>
        <taxon>Pseudomonadati</taxon>
        <taxon>Pseudomonadota</taxon>
        <taxon>Alphaproteobacteria</taxon>
        <taxon>Rhodospirillales</taxon>
        <taxon>Azospirillaceae</taxon>
        <taxon>Azospirillum</taxon>
    </lineage>
</organism>
<dbReference type="InterPro" id="IPR003594">
    <property type="entry name" value="HATPase_dom"/>
</dbReference>
<feature type="domain" description="Histidine kinase" evidence="10">
    <location>
        <begin position="158"/>
        <end position="376"/>
    </location>
</feature>
<dbReference type="CDD" id="cd00130">
    <property type="entry name" value="PAS"/>
    <property type="match status" value="1"/>
</dbReference>